<comment type="caution">
    <text evidence="1">The sequence shown here is derived from an EMBL/GenBank/DDBJ whole genome shotgun (WGS) entry which is preliminary data.</text>
</comment>
<gene>
    <name evidence="1" type="ORF">DWV78_11190</name>
</gene>
<dbReference type="AlphaFoldDB" id="A0A413BEE0"/>
<dbReference type="EMBL" id="QSAE01000037">
    <property type="protein sequence ID" value="RGW39027.1"/>
    <property type="molecule type" value="Genomic_DNA"/>
</dbReference>
<evidence type="ECO:0000313" key="1">
    <source>
        <dbReference type="EMBL" id="RGW39027.1"/>
    </source>
</evidence>
<accession>A0A413BEE0</accession>
<dbReference type="Proteomes" id="UP000286581">
    <property type="component" value="Unassembled WGS sequence"/>
</dbReference>
<protein>
    <submittedName>
        <fullName evidence="1">AAA family ATPase</fullName>
    </submittedName>
</protein>
<sequence length="411" mass="47920">MKEKLLNEVINFYLGSSSFNGLPIYDIDDYDIEAMVELINEGMVEAISEKDVLNPHIKGFELGLSKKHQIENAKDVDSHTCFYPTDKALEKVKVDYQRPYTALMQNGKAQFDIIFFDVEILERYNNNPRFLIMDNGYRGCISVKDEFYEESGENEYIKDYGMAYIDGEKLNRAIGVFVIDLAKLSPRIQMLWKGFELEDQDSCKINDGFVKNLLEGRWVTQHWIFHALLDEMKVINEQCKKMELPELFAHVYGTGYNEMPEGYRSILLPTLKNYYDFVLVMEKLVVHNISIKTFQKDSLLIAKIERKDGDGKDKGSIVMLQEWLKRNVSSNFDIDEVIINPIKYIRKIRQVPAHELTNNKYDIDVYEKQKELMVNTYGAIRAIRILFMGHPLAKDVKIPEYLLQGKDIVFY</sequence>
<evidence type="ECO:0000313" key="2">
    <source>
        <dbReference type="Proteomes" id="UP000286581"/>
    </source>
</evidence>
<organism evidence="1 2">
    <name type="scientific">Agathobacter rectalis</name>
    <dbReference type="NCBI Taxonomy" id="39491"/>
    <lineage>
        <taxon>Bacteria</taxon>
        <taxon>Bacillati</taxon>
        <taxon>Bacillota</taxon>
        <taxon>Clostridia</taxon>
        <taxon>Lachnospirales</taxon>
        <taxon>Lachnospiraceae</taxon>
        <taxon>Agathobacter</taxon>
    </lineage>
</organism>
<reference evidence="1 2" key="1">
    <citation type="submission" date="2018-08" db="EMBL/GenBank/DDBJ databases">
        <title>A genome reference for cultivated species of the human gut microbiota.</title>
        <authorList>
            <person name="Zou Y."/>
            <person name="Xue W."/>
            <person name="Luo G."/>
        </authorList>
    </citation>
    <scope>NUCLEOTIDE SEQUENCE [LARGE SCALE GENOMIC DNA]</scope>
    <source>
        <strain evidence="1 2">AF12-8</strain>
    </source>
</reference>
<proteinExistence type="predicted"/>
<dbReference type="RefSeq" id="WP_151199021.1">
    <property type="nucleotide sequence ID" value="NZ_CP143947.1"/>
</dbReference>
<name>A0A413BEE0_9FIRM</name>